<dbReference type="Proteomes" id="UP001305414">
    <property type="component" value="Unassembled WGS sequence"/>
</dbReference>
<gene>
    <name evidence="3" type="ORF">RRF57_004720</name>
</gene>
<name>A0AAN7UB44_9PEZI</name>
<dbReference type="Pfam" id="PF22664">
    <property type="entry name" value="TRI-like_N"/>
    <property type="match status" value="1"/>
</dbReference>
<evidence type="ECO:0000259" key="2">
    <source>
        <dbReference type="Pfam" id="PF22664"/>
    </source>
</evidence>
<dbReference type="Gene3D" id="3.30.559.10">
    <property type="entry name" value="Chloramphenicol acetyltransferase-like domain"/>
    <property type="match status" value="2"/>
</dbReference>
<reference evidence="3 4" key="1">
    <citation type="submission" date="2023-10" db="EMBL/GenBank/DDBJ databases">
        <title>Draft genome sequence of Xylaria bambusicola isolate GMP-LS, the root and basal stem rot pathogen of sugarcane in Indonesia.</title>
        <authorList>
            <person name="Selvaraj P."/>
            <person name="Muralishankar V."/>
            <person name="Muruganantham S."/>
            <person name="Sp S."/>
            <person name="Haryani S."/>
            <person name="Lau K.J.X."/>
            <person name="Naqvi N.I."/>
        </authorList>
    </citation>
    <scope>NUCLEOTIDE SEQUENCE [LARGE SCALE GENOMIC DNA]</scope>
    <source>
        <strain evidence="3">GMP-LS</strain>
    </source>
</reference>
<feature type="domain" description="Trichothecene 3-O-acetyltransferase-like N-terminal" evidence="2">
    <location>
        <begin position="22"/>
        <end position="174"/>
    </location>
</feature>
<proteinExistence type="predicted"/>
<dbReference type="AlphaFoldDB" id="A0AAN7UB44"/>
<protein>
    <recommendedName>
        <fullName evidence="2">Trichothecene 3-O-acetyltransferase-like N-terminal domain-containing protein</fullName>
    </recommendedName>
</protein>
<keyword evidence="4" id="KW-1185">Reference proteome</keyword>
<organism evidence="3 4">
    <name type="scientific">Xylaria bambusicola</name>
    <dbReference type="NCBI Taxonomy" id="326684"/>
    <lineage>
        <taxon>Eukaryota</taxon>
        <taxon>Fungi</taxon>
        <taxon>Dikarya</taxon>
        <taxon>Ascomycota</taxon>
        <taxon>Pezizomycotina</taxon>
        <taxon>Sordariomycetes</taxon>
        <taxon>Xylariomycetidae</taxon>
        <taxon>Xylariales</taxon>
        <taxon>Xylariaceae</taxon>
        <taxon>Xylaria</taxon>
    </lineage>
</organism>
<comment type="caution">
    <text evidence="3">The sequence shown here is derived from an EMBL/GenBank/DDBJ whole genome shotgun (WGS) entry which is preliminary data.</text>
</comment>
<dbReference type="EMBL" id="JAWHQM010000010">
    <property type="protein sequence ID" value="KAK5629005.1"/>
    <property type="molecule type" value="Genomic_DNA"/>
</dbReference>
<dbReference type="GO" id="GO:0016740">
    <property type="term" value="F:transferase activity"/>
    <property type="evidence" value="ECO:0007669"/>
    <property type="project" value="UniProtKB-KW"/>
</dbReference>
<keyword evidence="1" id="KW-0808">Transferase</keyword>
<evidence type="ECO:0000256" key="1">
    <source>
        <dbReference type="ARBA" id="ARBA00022679"/>
    </source>
</evidence>
<dbReference type="PANTHER" id="PTHR31896:SF64">
    <property type="entry name" value="TRICHOTHECENE 3-O-ACETYLTRANSFERASE"/>
    <property type="match status" value="1"/>
</dbReference>
<dbReference type="InterPro" id="IPR023213">
    <property type="entry name" value="CAT-like_dom_sf"/>
</dbReference>
<evidence type="ECO:0000313" key="3">
    <source>
        <dbReference type="EMBL" id="KAK5629005.1"/>
    </source>
</evidence>
<dbReference type="PANTHER" id="PTHR31896">
    <property type="entry name" value="FAMILY REGULATORY PROTEIN, PUTATIVE (AFU_ORTHOLOGUE AFUA_3G14730)-RELATED"/>
    <property type="match status" value="1"/>
</dbReference>
<dbReference type="InterPro" id="IPR054710">
    <property type="entry name" value="Tri101-like_N"/>
</dbReference>
<sequence>MDAINPMLDVTLDVFGQRLVPIFTQISFCFEISDGYPIEDISRILKQGSERLAKLFPWVAGQVVCEGATEINSGVFKIKSLEAAPRVWVKDLRNNSSLPPWDVLRSSNFPMHALDENIVAPRKTIPDTSESIAEVFQLQATITEGGLVLSFLGQHQAMDGTGQAQVIHLFSKACKNEPFTPEELRIGNISTDNIVKVFGDSWTPGAELEYNIIKQEPSQPGPGRVQGKIPMELGVWSYFNFSASSLKNLKAHTFQTLSPNLGYVTTDDALTALVWQSIARARLPRFNKTTEMLFSRAVDLRRYLDISETHPGFVQNMTYHNLSMEQAAHSPLSVIAADLRAVVEPKTSNLGYHGRSLATLISRTPDKSKISFLAGYDPSRDVMLSSWANQNSYQLDFGLGLGEPQAVRRPRFDSLPGLVYFTPKTRDGDLGVAICLSIDDTKALMMDREFLKYGIHIG</sequence>
<dbReference type="InterPro" id="IPR051283">
    <property type="entry name" value="Sec_Metabolite_Acyltrans"/>
</dbReference>
<accession>A0AAN7UB44</accession>
<evidence type="ECO:0000313" key="4">
    <source>
        <dbReference type="Proteomes" id="UP001305414"/>
    </source>
</evidence>